<reference evidence="3 4" key="1">
    <citation type="journal article" date="2019" name="Syst. Appl. Microbiol.">
        <title>Characterization of Bifidobacterium species in feaces of the Egyptian fruit bat: Description of B. vespertilionis sp. nov. and B. rousetti sp. nov.</title>
        <authorList>
            <person name="Modesto M."/>
            <person name="Satti M."/>
            <person name="Watanabe K."/>
            <person name="Puglisi E."/>
            <person name="Morelli L."/>
            <person name="Huang C.-H."/>
            <person name="Liou J.-S."/>
            <person name="Miyashita M."/>
            <person name="Tamura T."/>
            <person name="Saito S."/>
            <person name="Mori K."/>
            <person name="Huang L."/>
            <person name="Sciavilla P."/>
            <person name="Sandri C."/>
            <person name="Spiezio C."/>
            <person name="Vitali F."/>
            <person name="Cavalieri D."/>
            <person name="Perpetuini G."/>
            <person name="Tofalo R."/>
            <person name="Bonetti A."/>
            <person name="Arita M."/>
            <person name="Mattarelli P."/>
        </authorList>
    </citation>
    <scope>NUCLEOTIDE SEQUENCE [LARGE SCALE GENOMIC DNA]</scope>
    <source>
        <strain evidence="3 4">RST7</strain>
    </source>
</reference>
<dbReference type="OrthoDB" id="2216648at2"/>
<dbReference type="AlphaFoldDB" id="A0A5M9ZSN1"/>
<sequence>MVDPNDRSCFNDFTPHAPMPASAFDRWRDHPVQIIDVWRRWGLGMFCNGYLRTIDPGEWMALTNLLYQPFWLKQSVTPILATAFGDLIVWNGQMRCVETLQFRNSMTRSSMIEYYFANIPDEHFQRQVLGMRGYKTVRRRLPIPQYGECYAYSPLICQGGSERASNLHIAGMRDYLESIRATGYRLDENTMRFPS</sequence>
<evidence type="ECO:0000259" key="2">
    <source>
        <dbReference type="Pfam" id="PF08906"/>
    </source>
</evidence>
<dbReference type="RefSeq" id="WP_150381270.1">
    <property type="nucleotide sequence ID" value="NZ_RZUI01000005.1"/>
</dbReference>
<evidence type="ECO:0000313" key="4">
    <source>
        <dbReference type="Proteomes" id="UP000412028"/>
    </source>
</evidence>
<proteinExistence type="predicted"/>
<protein>
    <submittedName>
        <fullName evidence="3">DUF1851 domain-containing protein</fullName>
    </submittedName>
</protein>
<dbReference type="InterPro" id="IPR014983">
    <property type="entry name" value="GAD-rel"/>
</dbReference>
<comment type="caution">
    <text evidence="3">The sequence shown here is derived from an EMBL/GenBank/DDBJ whole genome shotgun (WGS) entry which is preliminary data.</text>
</comment>
<name>A0A5M9ZSN1_9BIFI</name>
<organism evidence="3 4">
    <name type="scientific">Bifidobacterium tissieri</name>
    <dbReference type="NCBI Taxonomy" id="1630162"/>
    <lineage>
        <taxon>Bacteria</taxon>
        <taxon>Bacillati</taxon>
        <taxon>Actinomycetota</taxon>
        <taxon>Actinomycetes</taxon>
        <taxon>Bifidobacteriales</taxon>
        <taxon>Bifidobacteriaceae</taxon>
        <taxon>Bifidobacterium</taxon>
    </lineage>
</organism>
<dbReference type="Proteomes" id="UP000412028">
    <property type="component" value="Unassembled WGS sequence"/>
</dbReference>
<evidence type="ECO:0000259" key="1">
    <source>
        <dbReference type="Pfam" id="PF08887"/>
    </source>
</evidence>
<dbReference type="EMBL" id="RZUI01000005">
    <property type="protein sequence ID" value="KAA8830495.1"/>
    <property type="molecule type" value="Genomic_DNA"/>
</dbReference>
<evidence type="ECO:0000313" key="3">
    <source>
        <dbReference type="EMBL" id="KAA8830495.1"/>
    </source>
</evidence>
<feature type="domain" description="GAD-related" evidence="1">
    <location>
        <begin position="16"/>
        <end position="96"/>
    </location>
</feature>
<dbReference type="InterPro" id="IPR015002">
    <property type="entry name" value="T6SS_Tdi1_C"/>
</dbReference>
<feature type="domain" description="T6SS immunity protein Tdi1 C-terminal" evidence="2">
    <location>
        <begin position="112"/>
        <end position="177"/>
    </location>
</feature>
<gene>
    <name evidence="3" type="ORF">EMO89_05820</name>
</gene>
<dbReference type="Pfam" id="PF08887">
    <property type="entry name" value="GAD-like"/>
    <property type="match status" value="1"/>
</dbReference>
<dbReference type="Pfam" id="PF08906">
    <property type="entry name" value="T6SS_Tdi1_C"/>
    <property type="match status" value="1"/>
</dbReference>
<accession>A0A5M9ZSN1</accession>